<feature type="region of interest" description="Disordered" evidence="1">
    <location>
        <begin position="262"/>
        <end position="334"/>
    </location>
</feature>
<accession>A0A9P4IGR2</accession>
<comment type="caution">
    <text evidence="3">The sequence shown here is derived from an EMBL/GenBank/DDBJ whole genome shotgun (WGS) entry which is preliminary data.</text>
</comment>
<name>A0A9P4IGR2_9PEZI</name>
<dbReference type="InterPro" id="IPR051642">
    <property type="entry name" value="SWI6-like"/>
</dbReference>
<dbReference type="GO" id="GO:0030907">
    <property type="term" value="C:MBF transcription complex"/>
    <property type="evidence" value="ECO:0007669"/>
    <property type="project" value="TreeGrafter"/>
</dbReference>
<feature type="compositionally biased region" description="Basic residues" evidence="1">
    <location>
        <begin position="291"/>
        <end position="303"/>
    </location>
</feature>
<feature type="domain" description="HTH APSES-type" evidence="2">
    <location>
        <begin position="107"/>
        <end position="230"/>
    </location>
</feature>
<gene>
    <name evidence="3" type="ORF">NA57DRAFT_75212</name>
</gene>
<sequence length="514" mass="57414">MMKIQSMLNPTDSAPYLSRESTPVQSPASSCRAFSPPRSTPKPDKVQKDGFVNTTGNPKGAVRYTPFEVRRDPEIGPVLDKYHVVPDQNMGRFKDYPRYIPYTSSKKDFQNKTGRKGFDVFQYEFIVRDRGNPSKTKKHLVLWDYQVGLVRITPFFKALNYSKTTPNKVLQLNEGLDGLTVSITGGSLAAQGYWMPFDCAKAVMATFCYDIRHLLTPMFGKDFMEICLLPTDNAFGTFKIDPAIVRACTEDMRTWRTLYAHDAPRSAPGSPQSPSDAYTPTSAPSTPLLHKSLRPRATKRKHNPFSGETESGYGTDPDRDFASSSTYTSPQVSPKTVFVKSEWTSINRVDRAKRVDSPMTGLLVDPTPPVPSPKKIDRTKRAIDIEEFMGETEGSDDDLRRLPPARLIRSAAKKEKSSKLRAKEWQAANILLGMATTDQCLTSPSQTSAASPSVTMDATPATEVCDPMEWTAVELPVRAKNLKDESTRSNKRTAAEALLSHEPFRKRSFRRSSL</sequence>
<dbReference type="PANTHER" id="PTHR43828:SF5">
    <property type="entry name" value="TRANSCRIPTIONAL REPRESSOR XBP1"/>
    <property type="match status" value="1"/>
</dbReference>
<keyword evidence="4" id="KW-1185">Reference proteome</keyword>
<protein>
    <recommendedName>
        <fullName evidence="2">HTH APSES-type domain-containing protein</fullName>
    </recommendedName>
</protein>
<dbReference type="AlphaFoldDB" id="A0A9P4IGR2"/>
<feature type="region of interest" description="Disordered" evidence="1">
    <location>
        <begin position="481"/>
        <end position="502"/>
    </location>
</feature>
<dbReference type="InterPro" id="IPR003163">
    <property type="entry name" value="Tscrpt_reg_HTH_APSES-type"/>
</dbReference>
<feature type="compositionally biased region" description="Polar residues" evidence="1">
    <location>
        <begin position="269"/>
        <end position="285"/>
    </location>
</feature>
<dbReference type="Gene3D" id="3.10.260.10">
    <property type="entry name" value="Transcription regulator HTH, APSES-type DNA-binding domain"/>
    <property type="match status" value="1"/>
</dbReference>
<dbReference type="PANTHER" id="PTHR43828">
    <property type="entry name" value="ASPARAGINASE"/>
    <property type="match status" value="1"/>
</dbReference>
<evidence type="ECO:0000313" key="3">
    <source>
        <dbReference type="EMBL" id="KAF2099708.1"/>
    </source>
</evidence>
<dbReference type="Proteomes" id="UP000799772">
    <property type="component" value="Unassembled WGS sequence"/>
</dbReference>
<dbReference type="SUPFAM" id="SSF54616">
    <property type="entry name" value="DNA-binding domain of Mlu1-box binding protein MBP1"/>
    <property type="match status" value="1"/>
</dbReference>
<dbReference type="EMBL" id="ML978125">
    <property type="protein sequence ID" value="KAF2099708.1"/>
    <property type="molecule type" value="Genomic_DNA"/>
</dbReference>
<dbReference type="GO" id="GO:0033309">
    <property type="term" value="C:SBF transcription complex"/>
    <property type="evidence" value="ECO:0007669"/>
    <property type="project" value="TreeGrafter"/>
</dbReference>
<dbReference type="OrthoDB" id="5562739at2759"/>
<evidence type="ECO:0000313" key="4">
    <source>
        <dbReference type="Proteomes" id="UP000799772"/>
    </source>
</evidence>
<proteinExistence type="predicted"/>
<organism evidence="3 4">
    <name type="scientific">Rhizodiscina lignyota</name>
    <dbReference type="NCBI Taxonomy" id="1504668"/>
    <lineage>
        <taxon>Eukaryota</taxon>
        <taxon>Fungi</taxon>
        <taxon>Dikarya</taxon>
        <taxon>Ascomycota</taxon>
        <taxon>Pezizomycotina</taxon>
        <taxon>Dothideomycetes</taxon>
        <taxon>Pleosporomycetidae</taxon>
        <taxon>Aulographales</taxon>
        <taxon>Rhizodiscinaceae</taxon>
        <taxon>Rhizodiscina</taxon>
    </lineage>
</organism>
<dbReference type="InterPro" id="IPR036887">
    <property type="entry name" value="HTH_APSES_sf"/>
</dbReference>
<dbReference type="GO" id="GO:0000981">
    <property type="term" value="F:DNA-binding transcription factor activity, RNA polymerase II-specific"/>
    <property type="evidence" value="ECO:0007669"/>
    <property type="project" value="UniProtKB-ARBA"/>
</dbReference>
<evidence type="ECO:0000256" key="1">
    <source>
        <dbReference type="SAM" id="MobiDB-lite"/>
    </source>
</evidence>
<feature type="compositionally biased region" description="Polar residues" evidence="1">
    <location>
        <begin position="1"/>
        <end position="12"/>
    </location>
</feature>
<feature type="compositionally biased region" description="Polar residues" evidence="1">
    <location>
        <begin position="19"/>
        <end position="29"/>
    </location>
</feature>
<feature type="compositionally biased region" description="Polar residues" evidence="1">
    <location>
        <begin position="322"/>
        <end position="334"/>
    </location>
</feature>
<dbReference type="PROSITE" id="PS51299">
    <property type="entry name" value="HTH_APSES"/>
    <property type="match status" value="1"/>
</dbReference>
<reference evidence="3" key="1">
    <citation type="journal article" date="2020" name="Stud. Mycol.">
        <title>101 Dothideomycetes genomes: a test case for predicting lifestyles and emergence of pathogens.</title>
        <authorList>
            <person name="Haridas S."/>
            <person name="Albert R."/>
            <person name="Binder M."/>
            <person name="Bloem J."/>
            <person name="Labutti K."/>
            <person name="Salamov A."/>
            <person name="Andreopoulos B."/>
            <person name="Baker S."/>
            <person name="Barry K."/>
            <person name="Bills G."/>
            <person name="Bluhm B."/>
            <person name="Cannon C."/>
            <person name="Castanera R."/>
            <person name="Culley D."/>
            <person name="Daum C."/>
            <person name="Ezra D."/>
            <person name="Gonzalez J."/>
            <person name="Henrissat B."/>
            <person name="Kuo A."/>
            <person name="Liang C."/>
            <person name="Lipzen A."/>
            <person name="Lutzoni F."/>
            <person name="Magnuson J."/>
            <person name="Mondo S."/>
            <person name="Nolan M."/>
            <person name="Ohm R."/>
            <person name="Pangilinan J."/>
            <person name="Park H.-J."/>
            <person name="Ramirez L."/>
            <person name="Alfaro M."/>
            <person name="Sun H."/>
            <person name="Tritt A."/>
            <person name="Yoshinaga Y."/>
            <person name="Zwiers L.-H."/>
            <person name="Turgeon B."/>
            <person name="Goodwin S."/>
            <person name="Spatafora J."/>
            <person name="Crous P."/>
            <person name="Grigoriev I."/>
        </authorList>
    </citation>
    <scope>NUCLEOTIDE SEQUENCE</scope>
    <source>
        <strain evidence="3">CBS 133067</strain>
    </source>
</reference>
<dbReference type="GO" id="GO:0003677">
    <property type="term" value="F:DNA binding"/>
    <property type="evidence" value="ECO:0007669"/>
    <property type="project" value="InterPro"/>
</dbReference>
<feature type="region of interest" description="Disordered" evidence="1">
    <location>
        <begin position="1"/>
        <end position="65"/>
    </location>
</feature>
<evidence type="ECO:0000259" key="2">
    <source>
        <dbReference type="PROSITE" id="PS51299"/>
    </source>
</evidence>